<keyword evidence="4 6" id="KW-1133">Transmembrane helix</keyword>
<evidence type="ECO:0000256" key="3">
    <source>
        <dbReference type="ARBA" id="ARBA00022692"/>
    </source>
</evidence>
<dbReference type="EMBL" id="LR962863">
    <property type="protein sequence ID" value="CAD7360595.1"/>
    <property type="molecule type" value="Genomic_DNA"/>
</dbReference>
<evidence type="ECO:0000313" key="8">
    <source>
        <dbReference type="EMBL" id="CAD7360595.1"/>
    </source>
</evidence>
<evidence type="ECO:0000256" key="4">
    <source>
        <dbReference type="ARBA" id="ARBA00022989"/>
    </source>
</evidence>
<evidence type="ECO:0000313" key="9">
    <source>
        <dbReference type="EMBL" id="SUM90192.1"/>
    </source>
</evidence>
<dbReference type="Pfam" id="PF25963">
    <property type="entry name" value="Beta-barrel_AAEA"/>
    <property type="match status" value="1"/>
</dbReference>
<evidence type="ECO:0000256" key="1">
    <source>
        <dbReference type="ARBA" id="ARBA00004167"/>
    </source>
</evidence>
<comment type="similarity">
    <text evidence="2">Belongs to the membrane fusion protein (MFP) (TC 8.A.1) family.</text>
</comment>
<dbReference type="EMBL" id="UHEF01000001">
    <property type="protein sequence ID" value="SUM90192.1"/>
    <property type="molecule type" value="Genomic_DNA"/>
</dbReference>
<dbReference type="InterPro" id="IPR058634">
    <property type="entry name" value="AaeA-lik-b-barrel"/>
</dbReference>
<reference evidence="9" key="1">
    <citation type="submission" date="2018-06" db="EMBL/GenBank/DDBJ databases">
        <authorList>
            <consortium name="Pathogen Informatics"/>
            <person name="Doyle S."/>
        </authorList>
    </citation>
    <scope>NUCLEOTIDE SEQUENCE [LARGE SCALE GENOMIC DNA]</scope>
    <source>
        <strain evidence="9">NCTC12218</strain>
    </source>
</reference>
<reference evidence="8 10" key="2">
    <citation type="submission" date="2020-11" db="EMBL/GenBank/DDBJ databases">
        <authorList>
            <consortium name="Pathogen Informatics"/>
        </authorList>
    </citation>
    <scope>NUCLEOTIDE SEQUENCE [LARGE SCALE GENOMIC DNA]</scope>
    <source>
        <strain evidence="8 10">NCTC12218</strain>
    </source>
</reference>
<dbReference type="GO" id="GO:0055085">
    <property type="term" value="P:transmembrane transport"/>
    <property type="evidence" value="ECO:0007669"/>
    <property type="project" value="InterPro"/>
</dbReference>
<sequence>MKKIITINIVTIVLLIIIGVVGFYFYNQSVSYIKTDNAKVDGDQIKIASPVSGKIDGLDVHEGQKLDKGDTVAKVQGKGENGSPQSVSIKMPQTATIAKLDGQNEGIAQAGQPIAYAYDMDDLYITANVDETDIKDVEEGRDVDVSIDGEHSKIKGKVDRIGHATASSFSLMPSSNSDGNYTKVTQVVPVKIKLDNQPSSGVVPGMNAEVSIHKN</sequence>
<protein>
    <submittedName>
        <fullName evidence="9">Multidrug resistance protein A</fullName>
    </submittedName>
</protein>
<dbReference type="STRING" id="1295.RN70_11055"/>
<dbReference type="Proteomes" id="UP000264146">
    <property type="component" value="Chromosome"/>
</dbReference>
<proteinExistence type="inferred from homology"/>
<dbReference type="GeneID" id="72415258"/>
<keyword evidence="5 6" id="KW-0472">Membrane</keyword>
<feature type="domain" description="p-hydroxybenzoic acid efflux pump subunit AaeA-like beta-barrel" evidence="7">
    <location>
        <begin position="123"/>
        <end position="213"/>
    </location>
</feature>
<accession>A0A0M3VR89</accession>
<evidence type="ECO:0000313" key="10">
    <source>
        <dbReference type="Proteomes" id="UP000264146"/>
    </source>
</evidence>
<comment type="subcellular location">
    <subcellularLocation>
        <location evidence="1">Membrane</location>
        <topology evidence="1">Single-pass membrane protein</topology>
    </subcellularLocation>
</comment>
<dbReference type="GO" id="GO:0016020">
    <property type="term" value="C:membrane"/>
    <property type="evidence" value="ECO:0007669"/>
    <property type="project" value="UniProtKB-SubCell"/>
</dbReference>
<organism evidence="9">
    <name type="scientific">Staphylococcus schleiferi</name>
    <dbReference type="NCBI Taxonomy" id="1295"/>
    <lineage>
        <taxon>Bacteria</taxon>
        <taxon>Bacillati</taxon>
        <taxon>Bacillota</taxon>
        <taxon>Bacilli</taxon>
        <taxon>Bacillales</taxon>
        <taxon>Staphylococcaceae</taxon>
        <taxon>Staphylococcus</taxon>
    </lineage>
</organism>
<dbReference type="PANTHER" id="PTHR30386">
    <property type="entry name" value="MEMBRANE FUSION SUBUNIT OF EMRAB-TOLC MULTIDRUG EFFLUX PUMP"/>
    <property type="match status" value="1"/>
</dbReference>
<evidence type="ECO:0000256" key="6">
    <source>
        <dbReference type="SAM" id="Phobius"/>
    </source>
</evidence>
<dbReference type="RefSeq" id="WP_060830342.1">
    <property type="nucleotide sequence ID" value="NZ_CALYEE010000018.1"/>
</dbReference>
<name>A0A0M3VR89_STASC</name>
<feature type="transmembrane region" description="Helical" evidence="6">
    <location>
        <begin position="7"/>
        <end position="26"/>
    </location>
</feature>
<evidence type="ECO:0000259" key="7">
    <source>
        <dbReference type="Pfam" id="PF25963"/>
    </source>
</evidence>
<keyword evidence="3 6" id="KW-0812">Transmembrane</keyword>
<gene>
    <name evidence="9" type="ORF">NCTC12218_02272</name>
</gene>
<dbReference type="InterPro" id="IPR050739">
    <property type="entry name" value="MFP"/>
</dbReference>
<evidence type="ECO:0000256" key="2">
    <source>
        <dbReference type="ARBA" id="ARBA00009477"/>
    </source>
</evidence>
<evidence type="ECO:0000256" key="5">
    <source>
        <dbReference type="ARBA" id="ARBA00023136"/>
    </source>
</evidence>
<dbReference type="Gene3D" id="2.40.30.170">
    <property type="match status" value="1"/>
</dbReference>
<dbReference type="AlphaFoldDB" id="A0A0M3VR89"/>
<dbReference type="PANTHER" id="PTHR30386:SF26">
    <property type="entry name" value="TRANSPORT PROTEIN COMB"/>
    <property type="match status" value="1"/>
</dbReference>
<dbReference type="OrthoDB" id="9811754at2"/>